<dbReference type="PROSITE" id="PS01125">
    <property type="entry name" value="ROK"/>
    <property type="match status" value="1"/>
</dbReference>
<dbReference type="InterPro" id="IPR000600">
    <property type="entry name" value="ROK"/>
</dbReference>
<dbReference type="Gene3D" id="3.30.420.40">
    <property type="match status" value="2"/>
</dbReference>
<dbReference type="InterPro" id="IPR049874">
    <property type="entry name" value="ROK_cs"/>
</dbReference>
<name>A0A5C1YDL8_9MICO</name>
<dbReference type="InterPro" id="IPR036388">
    <property type="entry name" value="WH-like_DNA-bd_sf"/>
</dbReference>
<dbReference type="SUPFAM" id="SSF53067">
    <property type="entry name" value="Actin-like ATPase domain"/>
    <property type="match status" value="1"/>
</dbReference>
<dbReference type="Proteomes" id="UP000324678">
    <property type="component" value="Chromosome"/>
</dbReference>
<organism evidence="2 3">
    <name type="scientific">Agromyces intestinalis</name>
    <dbReference type="NCBI Taxonomy" id="2592652"/>
    <lineage>
        <taxon>Bacteria</taxon>
        <taxon>Bacillati</taxon>
        <taxon>Actinomycetota</taxon>
        <taxon>Actinomycetes</taxon>
        <taxon>Micrococcales</taxon>
        <taxon>Microbacteriaceae</taxon>
        <taxon>Agromyces</taxon>
    </lineage>
</organism>
<dbReference type="PANTHER" id="PTHR18964:SF149">
    <property type="entry name" value="BIFUNCTIONAL UDP-N-ACETYLGLUCOSAMINE 2-EPIMERASE_N-ACETYLMANNOSAMINE KINASE"/>
    <property type="match status" value="1"/>
</dbReference>
<dbReference type="PANTHER" id="PTHR18964">
    <property type="entry name" value="ROK (REPRESSOR, ORF, KINASE) FAMILY"/>
    <property type="match status" value="1"/>
</dbReference>
<dbReference type="EMBL" id="CP043505">
    <property type="protein sequence ID" value="QEO14201.1"/>
    <property type="molecule type" value="Genomic_DNA"/>
</dbReference>
<evidence type="ECO:0000313" key="2">
    <source>
        <dbReference type="EMBL" id="QEO14201.1"/>
    </source>
</evidence>
<gene>
    <name evidence="2" type="ORF">FLP10_07055</name>
</gene>
<dbReference type="SUPFAM" id="SSF46785">
    <property type="entry name" value="Winged helix' DNA-binding domain"/>
    <property type="match status" value="1"/>
</dbReference>
<protein>
    <submittedName>
        <fullName evidence="2">ROK family protein</fullName>
    </submittedName>
</protein>
<dbReference type="Gene3D" id="1.10.10.10">
    <property type="entry name" value="Winged helix-like DNA-binding domain superfamily/Winged helix DNA-binding domain"/>
    <property type="match status" value="1"/>
</dbReference>
<dbReference type="Pfam" id="PF00480">
    <property type="entry name" value="ROK"/>
    <property type="match status" value="1"/>
</dbReference>
<dbReference type="InterPro" id="IPR043129">
    <property type="entry name" value="ATPase_NBD"/>
</dbReference>
<keyword evidence="3" id="KW-1185">Reference proteome</keyword>
<dbReference type="KEGG" id="ail:FLP10_07055"/>
<dbReference type="OrthoDB" id="3225083at2"/>
<dbReference type="AlphaFoldDB" id="A0A5C1YDL8"/>
<evidence type="ECO:0000256" key="1">
    <source>
        <dbReference type="ARBA" id="ARBA00006479"/>
    </source>
</evidence>
<dbReference type="InterPro" id="IPR036390">
    <property type="entry name" value="WH_DNA-bd_sf"/>
</dbReference>
<sequence length="420" mass="44814">MHVRTRARRDRMFGASTSLLYPEERVQWGSASNADVRKRNLTIALQHVMLHDGESTRAEIVRVTSLTSATVSSLLAQLIADGYVEDAGQAESTGGKRPTTLRINRHRHGILSIVARPRRLRGAVLDLTGTIVEVIERRLDHALQPSDVDAFTTELIGSTSLHPIAIALQVPGTTNRTEVLESVQLKWENVGLDSLLGSHAGIPAFLVNDADAGSIAEGVQGGDPSENSVFVHLGEGVGIAVMLAGRLLHGPAASAGEIGHVRVQFGEEQIRCRCGRYGCLEAVSSLAAMLGSSFSDDLEPDEIRSIVESAETRGIIELGALTLARTLQMVCATLNVRSIVIGGAGVYLGDAFIDVLNDELEHEPGRGATPPTARYAVNSDIFLGGAQYALAETLGVRWRRIESGDVEVPEPDEASEALAG</sequence>
<comment type="similarity">
    <text evidence="1">Belongs to the ROK (NagC/XylR) family.</text>
</comment>
<evidence type="ECO:0000313" key="3">
    <source>
        <dbReference type="Proteomes" id="UP000324678"/>
    </source>
</evidence>
<proteinExistence type="inferred from homology"/>
<accession>A0A5C1YDL8</accession>
<reference evidence="2 3" key="1">
    <citation type="submission" date="2019-09" db="EMBL/GenBank/DDBJ databases">
        <title>Genome sequencing of strain KACC 19306.</title>
        <authorList>
            <person name="Heo J."/>
            <person name="Kim S.-J."/>
            <person name="Kim J.-S."/>
            <person name="Hong S.-B."/>
            <person name="Kwon S.-W."/>
        </authorList>
    </citation>
    <scope>NUCLEOTIDE SEQUENCE [LARGE SCALE GENOMIC DNA]</scope>
    <source>
        <strain evidence="2 3">KACC 19306</strain>
    </source>
</reference>